<gene>
    <name evidence="1" type="ORF">LCGC14_2584120</name>
</gene>
<name>A0A0F9ADH2_9ZZZZ</name>
<dbReference type="EMBL" id="LAZR01043208">
    <property type="protein sequence ID" value="KKL07629.1"/>
    <property type="molecule type" value="Genomic_DNA"/>
</dbReference>
<sequence>MQFFSLNNLFNPQELEELRLGSIEILKNLLSHLEKSSLINFL</sequence>
<evidence type="ECO:0000313" key="1">
    <source>
        <dbReference type="EMBL" id="KKL07629.1"/>
    </source>
</evidence>
<proteinExistence type="predicted"/>
<comment type="caution">
    <text evidence="1">The sequence shown here is derived from an EMBL/GenBank/DDBJ whole genome shotgun (WGS) entry which is preliminary data.</text>
</comment>
<accession>A0A0F9ADH2</accession>
<dbReference type="AlphaFoldDB" id="A0A0F9ADH2"/>
<feature type="non-terminal residue" evidence="1">
    <location>
        <position position="42"/>
    </location>
</feature>
<protein>
    <submittedName>
        <fullName evidence="1">Uncharacterized protein</fullName>
    </submittedName>
</protein>
<organism evidence="1">
    <name type="scientific">marine sediment metagenome</name>
    <dbReference type="NCBI Taxonomy" id="412755"/>
    <lineage>
        <taxon>unclassified sequences</taxon>
        <taxon>metagenomes</taxon>
        <taxon>ecological metagenomes</taxon>
    </lineage>
</organism>
<reference evidence="1" key="1">
    <citation type="journal article" date="2015" name="Nature">
        <title>Complex archaea that bridge the gap between prokaryotes and eukaryotes.</title>
        <authorList>
            <person name="Spang A."/>
            <person name="Saw J.H."/>
            <person name="Jorgensen S.L."/>
            <person name="Zaremba-Niedzwiedzka K."/>
            <person name="Martijn J."/>
            <person name="Lind A.E."/>
            <person name="van Eijk R."/>
            <person name="Schleper C."/>
            <person name="Guy L."/>
            <person name="Ettema T.J."/>
        </authorList>
    </citation>
    <scope>NUCLEOTIDE SEQUENCE</scope>
</reference>